<accession>A0A9D1XDW1</accession>
<dbReference type="InterPro" id="IPR007074">
    <property type="entry name" value="LicD/FKTN/FKRP_NTP_transf"/>
</dbReference>
<dbReference type="EMBL" id="DXEK01000154">
    <property type="protein sequence ID" value="HIX77753.1"/>
    <property type="molecule type" value="Genomic_DNA"/>
</dbReference>
<reference evidence="2" key="2">
    <citation type="submission" date="2021-04" db="EMBL/GenBank/DDBJ databases">
        <authorList>
            <person name="Gilroy R."/>
        </authorList>
    </citation>
    <scope>NUCLEOTIDE SEQUENCE</scope>
    <source>
        <strain evidence="2">CHK183-1962</strain>
    </source>
</reference>
<comment type="caution">
    <text evidence="2">The sequence shown here is derived from an EMBL/GenBank/DDBJ whole genome shotgun (WGS) entry which is preliminary data.</text>
</comment>
<dbReference type="GO" id="GO:0009100">
    <property type="term" value="P:glycoprotein metabolic process"/>
    <property type="evidence" value="ECO:0007669"/>
    <property type="project" value="UniProtKB-ARBA"/>
</dbReference>
<proteinExistence type="predicted"/>
<dbReference type="PANTHER" id="PTHR43404:SF2">
    <property type="entry name" value="LIPOPOLYSACCHARIDE CHOLINEPHOSPHOTRANSFERASE LICD"/>
    <property type="match status" value="1"/>
</dbReference>
<dbReference type="AlphaFoldDB" id="A0A9D1XDW1"/>
<evidence type="ECO:0000313" key="2">
    <source>
        <dbReference type="EMBL" id="HIX77753.1"/>
    </source>
</evidence>
<dbReference type="InterPro" id="IPR052942">
    <property type="entry name" value="LPS_cholinephosphotransferase"/>
</dbReference>
<dbReference type="Proteomes" id="UP000886890">
    <property type="component" value="Unassembled WGS sequence"/>
</dbReference>
<feature type="domain" description="LicD/FKTN/FKRP nucleotidyltransferase" evidence="1">
    <location>
        <begin position="25"/>
        <end position="250"/>
    </location>
</feature>
<dbReference type="Pfam" id="PF04991">
    <property type="entry name" value="LicD"/>
    <property type="match status" value="1"/>
</dbReference>
<evidence type="ECO:0000313" key="3">
    <source>
        <dbReference type="Proteomes" id="UP000886890"/>
    </source>
</evidence>
<evidence type="ECO:0000259" key="1">
    <source>
        <dbReference type="Pfam" id="PF04991"/>
    </source>
</evidence>
<organism evidence="2 3">
    <name type="scientific">Candidatus Fusicatenibacter merdavium</name>
    <dbReference type="NCBI Taxonomy" id="2838600"/>
    <lineage>
        <taxon>Bacteria</taxon>
        <taxon>Bacillati</taxon>
        <taxon>Bacillota</taxon>
        <taxon>Clostridia</taxon>
        <taxon>Lachnospirales</taxon>
        <taxon>Lachnospiraceae</taxon>
        <taxon>Fusicatenibacter</taxon>
    </lineage>
</organism>
<protein>
    <submittedName>
        <fullName evidence="2">LicD family protein</fullName>
    </submittedName>
</protein>
<reference evidence="2" key="1">
    <citation type="journal article" date="2021" name="PeerJ">
        <title>Extensive microbial diversity within the chicken gut microbiome revealed by metagenomics and culture.</title>
        <authorList>
            <person name="Gilroy R."/>
            <person name="Ravi A."/>
            <person name="Getino M."/>
            <person name="Pursley I."/>
            <person name="Horton D.L."/>
            <person name="Alikhan N.F."/>
            <person name="Baker D."/>
            <person name="Gharbi K."/>
            <person name="Hall N."/>
            <person name="Watson M."/>
            <person name="Adriaenssens E.M."/>
            <person name="Foster-Nyarko E."/>
            <person name="Jarju S."/>
            <person name="Secka A."/>
            <person name="Antonio M."/>
            <person name="Oren A."/>
            <person name="Chaudhuri R.R."/>
            <person name="La Ragione R."/>
            <person name="Hildebrand F."/>
            <person name="Pallen M.J."/>
        </authorList>
    </citation>
    <scope>NUCLEOTIDE SEQUENCE</scope>
    <source>
        <strain evidence="2">CHK183-1962</strain>
    </source>
</reference>
<sequence length="274" mass="32301">MKKIETIEEMQKIALDILVFIDQFCREHGLKYFMVDGTLLGAVRHHGFIPWDDDIDIWMPREDYDKITELLGPDSGSRYQMINIRTADWYRYAFGKIMDTKTRLVEDLGYSGEMGVYVDVFPYDGLPGEKEEDYAPLVKQCIQMEAHRGFSCRTYREYLEYGNCKSNPFKFAKWLARKLYGSRRILKKQDELARSYPVKGAKMVGCICDGYRLGDMMPASVVEKTTELEFEGHRFQAPAGYEYYLKKLYGDYMKLPPEEERVTHHHYQAWWKET</sequence>
<name>A0A9D1XDW1_9FIRM</name>
<gene>
    <name evidence="2" type="ORF">H9734_09210</name>
</gene>
<dbReference type="PANTHER" id="PTHR43404">
    <property type="entry name" value="LIPOPOLYSACCHARIDE CHOLINEPHOSPHOTRANSFERASE LICD"/>
    <property type="match status" value="1"/>
</dbReference>